<dbReference type="Pfam" id="PF01408">
    <property type="entry name" value="GFO_IDH_MocA"/>
    <property type="match status" value="1"/>
</dbReference>
<dbReference type="GO" id="GO:0050112">
    <property type="term" value="F:inositol 2-dehydrogenase (NAD+) activity"/>
    <property type="evidence" value="ECO:0007669"/>
    <property type="project" value="UniProtKB-EC"/>
</dbReference>
<dbReference type="AlphaFoldDB" id="A0A5B9W736"/>
<feature type="domain" description="Gfo/Idh/MocA-like oxidoreductase bacterial type C-terminal" evidence="3">
    <location>
        <begin position="369"/>
        <end position="452"/>
    </location>
</feature>
<dbReference type="InterPro" id="IPR036291">
    <property type="entry name" value="NAD(P)-bd_dom_sf"/>
</dbReference>
<dbReference type="SUPFAM" id="SSF55347">
    <property type="entry name" value="Glyceraldehyde-3-phosphate dehydrogenase-like, C-terminal domain"/>
    <property type="match status" value="1"/>
</dbReference>
<proteinExistence type="predicted"/>
<reference evidence="5 6" key="1">
    <citation type="submission" date="2019-08" db="EMBL/GenBank/DDBJ databases">
        <title>Deep-cultivation of Planctomycetes and their phenomic and genomic characterization uncovers novel biology.</title>
        <authorList>
            <person name="Wiegand S."/>
            <person name="Jogler M."/>
            <person name="Boedeker C."/>
            <person name="Pinto D."/>
            <person name="Vollmers J."/>
            <person name="Rivas-Marin E."/>
            <person name="Kohn T."/>
            <person name="Peeters S.H."/>
            <person name="Heuer A."/>
            <person name="Rast P."/>
            <person name="Oberbeckmann S."/>
            <person name="Bunk B."/>
            <person name="Jeske O."/>
            <person name="Meyerdierks A."/>
            <person name="Storesund J.E."/>
            <person name="Kallscheuer N."/>
            <person name="Luecker S."/>
            <person name="Lage O.M."/>
            <person name="Pohl T."/>
            <person name="Merkel B.J."/>
            <person name="Hornburger P."/>
            <person name="Mueller R.-W."/>
            <person name="Bruemmer F."/>
            <person name="Labrenz M."/>
            <person name="Spormann A.M."/>
            <person name="Op den Camp H."/>
            <person name="Overmann J."/>
            <person name="Amann R."/>
            <person name="Jetten M.S.M."/>
            <person name="Mascher T."/>
            <person name="Medema M.H."/>
            <person name="Devos D.P."/>
            <person name="Kaster A.-K."/>
            <person name="Ovreas L."/>
            <person name="Rohde M."/>
            <person name="Galperin M.Y."/>
            <person name="Jogler C."/>
        </authorList>
    </citation>
    <scope>NUCLEOTIDE SEQUENCE [LARGE SCALE GENOMIC DNA]</scope>
    <source>
        <strain evidence="5 6">OJF2</strain>
    </source>
</reference>
<dbReference type="InterPro" id="IPR050463">
    <property type="entry name" value="Gfo/Idh/MocA_oxidrdct_glycsds"/>
</dbReference>
<feature type="domain" description="GFO/IDH/MocA-like oxidoreductase" evidence="4">
    <location>
        <begin position="249"/>
        <end position="319"/>
    </location>
</feature>
<dbReference type="Pfam" id="PF19051">
    <property type="entry name" value="GFO_IDH_MocA_C2"/>
    <property type="match status" value="1"/>
</dbReference>
<dbReference type="RefSeq" id="WP_148595646.1">
    <property type="nucleotide sequence ID" value="NZ_CP042997.1"/>
</dbReference>
<dbReference type="EC" id="1.1.1.18" evidence="5"/>
<dbReference type="Gene3D" id="3.30.360.10">
    <property type="entry name" value="Dihydrodipicolinate Reductase, domain 2"/>
    <property type="match status" value="1"/>
</dbReference>
<dbReference type="InterPro" id="IPR006311">
    <property type="entry name" value="TAT_signal"/>
</dbReference>
<evidence type="ECO:0000259" key="4">
    <source>
        <dbReference type="Pfam" id="PF22725"/>
    </source>
</evidence>
<dbReference type="KEGG" id="agv:OJF2_44620"/>
<dbReference type="SUPFAM" id="SSF51735">
    <property type="entry name" value="NAD(P)-binding Rossmann-fold domains"/>
    <property type="match status" value="1"/>
</dbReference>
<evidence type="ECO:0000313" key="6">
    <source>
        <dbReference type="Proteomes" id="UP000324233"/>
    </source>
</evidence>
<dbReference type="InterPro" id="IPR000683">
    <property type="entry name" value="Gfo/Idh/MocA-like_OxRdtase_N"/>
</dbReference>
<name>A0A5B9W736_9BACT</name>
<evidence type="ECO:0000259" key="2">
    <source>
        <dbReference type="Pfam" id="PF01408"/>
    </source>
</evidence>
<dbReference type="OrthoDB" id="9788246at2"/>
<feature type="region of interest" description="Disordered" evidence="1">
    <location>
        <begin position="354"/>
        <end position="377"/>
    </location>
</feature>
<feature type="domain" description="Gfo/Idh/MocA-like oxidoreductase N-terminal" evidence="2">
    <location>
        <begin position="40"/>
        <end position="175"/>
    </location>
</feature>
<keyword evidence="6" id="KW-1185">Reference proteome</keyword>
<dbReference type="InterPro" id="IPR055170">
    <property type="entry name" value="GFO_IDH_MocA-like_dom"/>
</dbReference>
<dbReference type="Proteomes" id="UP000324233">
    <property type="component" value="Chromosome"/>
</dbReference>
<keyword evidence="5" id="KW-0560">Oxidoreductase</keyword>
<dbReference type="PANTHER" id="PTHR43818">
    <property type="entry name" value="BCDNA.GH03377"/>
    <property type="match status" value="1"/>
</dbReference>
<accession>A0A5B9W736</accession>
<dbReference type="PANTHER" id="PTHR43818:SF5">
    <property type="entry name" value="OXIDOREDUCTASE FAMILY PROTEIN"/>
    <property type="match status" value="1"/>
</dbReference>
<gene>
    <name evidence="5" type="primary">iolG_13</name>
    <name evidence="5" type="ORF">OJF2_44620</name>
</gene>
<protein>
    <submittedName>
        <fullName evidence="5">Inositol 2-dehydrogenase</fullName>
        <ecNumber evidence="5">1.1.1.18</ecNumber>
    </submittedName>
</protein>
<dbReference type="GO" id="GO:0000166">
    <property type="term" value="F:nucleotide binding"/>
    <property type="evidence" value="ECO:0007669"/>
    <property type="project" value="InterPro"/>
</dbReference>
<dbReference type="Gene3D" id="3.40.50.720">
    <property type="entry name" value="NAD(P)-binding Rossmann-like Domain"/>
    <property type="match status" value="1"/>
</dbReference>
<dbReference type="InterPro" id="IPR043906">
    <property type="entry name" value="Gfo/Idh/MocA_OxRdtase_bact_C"/>
</dbReference>
<dbReference type="PROSITE" id="PS51318">
    <property type="entry name" value="TAT"/>
    <property type="match status" value="1"/>
</dbReference>
<evidence type="ECO:0000256" key="1">
    <source>
        <dbReference type="SAM" id="MobiDB-lite"/>
    </source>
</evidence>
<organism evidence="5 6">
    <name type="scientific">Aquisphaera giovannonii</name>
    <dbReference type="NCBI Taxonomy" id="406548"/>
    <lineage>
        <taxon>Bacteria</taxon>
        <taxon>Pseudomonadati</taxon>
        <taxon>Planctomycetota</taxon>
        <taxon>Planctomycetia</taxon>
        <taxon>Isosphaerales</taxon>
        <taxon>Isosphaeraceae</taxon>
        <taxon>Aquisphaera</taxon>
    </lineage>
</organism>
<evidence type="ECO:0000313" key="5">
    <source>
        <dbReference type="EMBL" id="QEH35905.1"/>
    </source>
</evidence>
<sequence length="454" mass="50352">MKSRASRRDFSRVALGTAAASIAAPAASGRVLGANDRVTIGCIGVGNRGVQVLEAFCAQKDARVVALADVYEPYLHGKYDRIDARFRDLGKRVPSRQPDFGGEVERVKDFRRLLDRKDIDAVIVATPDHWHAIQVIMACEAGKDVYAEKPLSATVREGRRMVEAARKHDRVVQVGLQRRSSTLYARLAELVQSGAIGKVTGARACYASNMAPNGVGLSADSEPPAGLDWDLWLGPRPSRPFNDRIMPYKFRWQILYSSQMANWGVHYFDAMRWMVGERAPASLSAHGGKFALKDGRTIPDTAEVIFEMPSGMLMTFGTYEANGHDGLKAGEIVLRGTLATVFAGMDRFEIVPERGGAFQDPSPRRKPQVEKTGDRADDLDKAHARNFLDCVKSRQKPHCDVEEGHRSTTFALLANIALATRARLDWDADAERFTNHDEANQLLDYDYRPPWTHA</sequence>
<feature type="compositionally biased region" description="Basic and acidic residues" evidence="1">
    <location>
        <begin position="367"/>
        <end position="377"/>
    </location>
</feature>
<evidence type="ECO:0000259" key="3">
    <source>
        <dbReference type="Pfam" id="PF19051"/>
    </source>
</evidence>
<dbReference type="EMBL" id="CP042997">
    <property type="protein sequence ID" value="QEH35905.1"/>
    <property type="molecule type" value="Genomic_DNA"/>
</dbReference>
<dbReference type="Pfam" id="PF22725">
    <property type="entry name" value="GFO_IDH_MocA_C3"/>
    <property type="match status" value="1"/>
</dbReference>